<dbReference type="GO" id="GO:0005829">
    <property type="term" value="C:cytosol"/>
    <property type="evidence" value="ECO:0007669"/>
    <property type="project" value="TreeGrafter"/>
</dbReference>
<name>C6H8J2_AJECH</name>
<dbReference type="SUPFAM" id="SSF48557">
    <property type="entry name" value="L-aspartase-like"/>
    <property type="match status" value="1"/>
</dbReference>
<dbReference type="Gene3D" id="1.10.275.10">
    <property type="entry name" value="Fumarase/aspartase (N-terminal domain)"/>
    <property type="match status" value="1"/>
</dbReference>
<protein>
    <recommendedName>
        <fullName evidence="2">Fumarate lyase N-terminal domain-containing protein</fullName>
    </recommendedName>
</protein>
<evidence type="ECO:0000259" key="2">
    <source>
        <dbReference type="Pfam" id="PF00206"/>
    </source>
</evidence>
<feature type="compositionally biased region" description="Pro residues" evidence="1">
    <location>
        <begin position="68"/>
        <end position="77"/>
    </location>
</feature>
<dbReference type="OrthoDB" id="2561043at2759"/>
<evidence type="ECO:0000256" key="1">
    <source>
        <dbReference type="SAM" id="MobiDB-lite"/>
    </source>
</evidence>
<dbReference type="STRING" id="544712.C6H8J2"/>
<evidence type="ECO:0000313" key="4">
    <source>
        <dbReference type="Proteomes" id="UP000002624"/>
    </source>
</evidence>
<sequence length="203" mass="21914">MAQRGFSCRCLRTLPGNFEHICTSSTVLAVLKSWDVGAAADGARHEAKGQDNGPGEGIRARIYTNPPELNPTPPPVPKSHQASMASQNQQTASGAVAGKLWGGRFTGDTDPLMVAYNESIYFDRAFYAQDIAGSIAFARANVTTGILTKDEFGTIETGLRKVLEEWRTGVFKIVPGIDEDIHTANERRLGEIIGKDIAGKLHT</sequence>
<accession>C6H8J2</accession>
<dbReference type="Pfam" id="PF00206">
    <property type="entry name" value="Lyase_1"/>
    <property type="match status" value="1"/>
</dbReference>
<proteinExistence type="predicted"/>
<dbReference type="VEuPathDB" id="FungiDB:HCDG_02523"/>
<dbReference type="eggNOG" id="KOG1316">
    <property type="taxonomic scope" value="Eukaryota"/>
</dbReference>
<dbReference type="Proteomes" id="UP000002624">
    <property type="component" value="Unassembled WGS sequence"/>
</dbReference>
<dbReference type="PANTHER" id="PTHR43814:SF1">
    <property type="entry name" value="ARGININOSUCCINATE LYASE"/>
    <property type="match status" value="1"/>
</dbReference>
<dbReference type="AlphaFoldDB" id="C6H8J2"/>
<dbReference type="HOGENOM" id="CLU_1348602_0_0_1"/>
<dbReference type="InterPro" id="IPR024083">
    <property type="entry name" value="Fumarase/histidase_N"/>
</dbReference>
<evidence type="ECO:0000313" key="3">
    <source>
        <dbReference type="EMBL" id="EER42625.1"/>
    </source>
</evidence>
<dbReference type="GO" id="GO:0004056">
    <property type="term" value="F:argininosuccinate lyase activity"/>
    <property type="evidence" value="ECO:0007669"/>
    <property type="project" value="InterPro"/>
</dbReference>
<organism evidence="3 4">
    <name type="scientific">Ajellomyces capsulatus (strain H143)</name>
    <name type="common">Darling's disease fungus</name>
    <name type="synonym">Histoplasma capsulatum</name>
    <dbReference type="NCBI Taxonomy" id="544712"/>
    <lineage>
        <taxon>Eukaryota</taxon>
        <taxon>Fungi</taxon>
        <taxon>Dikarya</taxon>
        <taxon>Ascomycota</taxon>
        <taxon>Pezizomycotina</taxon>
        <taxon>Eurotiomycetes</taxon>
        <taxon>Eurotiomycetidae</taxon>
        <taxon>Onygenales</taxon>
        <taxon>Ajellomycetaceae</taxon>
        <taxon>Histoplasma</taxon>
    </lineage>
</organism>
<feature type="region of interest" description="Disordered" evidence="1">
    <location>
        <begin position="64"/>
        <end position="89"/>
    </location>
</feature>
<dbReference type="InterPro" id="IPR008948">
    <property type="entry name" value="L-Aspartase-like"/>
</dbReference>
<dbReference type="InterPro" id="IPR022761">
    <property type="entry name" value="Fumarate_lyase_N"/>
</dbReference>
<feature type="compositionally biased region" description="Polar residues" evidence="1">
    <location>
        <begin position="80"/>
        <end position="89"/>
    </location>
</feature>
<gene>
    <name evidence="3" type="ORF">HCDG_02523</name>
</gene>
<feature type="domain" description="Fumarate lyase N-terminal" evidence="2">
    <location>
        <begin position="103"/>
        <end position="202"/>
    </location>
</feature>
<dbReference type="EMBL" id="GG692421">
    <property type="protein sequence ID" value="EER42625.1"/>
    <property type="molecule type" value="Genomic_DNA"/>
</dbReference>
<reference evidence="4" key="1">
    <citation type="submission" date="2009-05" db="EMBL/GenBank/DDBJ databases">
        <title>The genome sequence of Ajellomyces capsulatus strain H143.</title>
        <authorList>
            <person name="Champion M."/>
            <person name="Cuomo C.A."/>
            <person name="Ma L.-J."/>
            <person name="Henn M.R."/>
            <person name="Sil A."/>
            <person name="Goldman B."/>
            <person name="Young S.K."/>
            <person name="Kodira C.D."/>
            <person name="Zeng Q."/>
            <person name="Koehrsen M."/>
            <person name="Alvarado L."/>
            <person name="Berlin A.M."/>
            <person name="Borenstein D."/>
            <person name="Chen Z."/>
            <person name="Engels R."/>
            <person name="Freedman E."/>
            <person name="Gellesch M."/>
            <person name="Goldberg J."/>
            <person name="Griggs A."/>
            <person name="Gujja S."/>
            <person name="Heiman D.I."/>
            <person name="Hepburn T.A."/>
            <person name="Howarth C."/>
            <person name="Jen D."/>
            <person name="Larson L."/>
            <person name="Lewis B."/>
            <person name="Mehta T."/>
            <person name="Park D."/>
            <person name="Pearson M."/>
            <person name="Roberts A."/>
            <person name="Saif S."/>
            <person name="Shea T.D."/>
            <person name="Shenoy N."/>
            <person name="Sisk P."/>
            <person name="Stolte C."/>
            <person name="Sykes S."/>
            <person name="Walk T."/>
            <person name="White J."/>
            <person name="Yandava C."/>
            <person name="Klein B."/>
            <person name="McEwen J.G."/>
            <person name="Puccia R."/>
            <person name="Goldman G.H."/>
            <person name="Felipe M.S."/>
            <person name="Nino-Vega G."/>
            <person name="San-Blas G."/>
            <person name="Taylor J.W."/>
            <person name="Mendoza L."/>
            <person name="Galagan J.E."/>
            <person name="Nusbaum C."/>
            <person name="Birren B.W."/>
        </authorList>
    </citation>
    <scope>NUCLEOTIDE SEQUENCE [LARGE SCALE GENOMIC DNA]</scope>
    <source>
        <strain evidence="4">H143</strain>
    </source>
</reference>
<dbReference type="PANTHER" id="PTHR43814">
    <property type="entry name" value="ARGININOSUCCINATE LYASE"/>
    <property type="match status" value="1"/>
</dbReference>
<dbReference type="GO" id="GO:0042450">
    <property type="term" value="P:L-arginine biosynthetic process via ornithine"/>
    <property type="evidence" value="ECO:0007669"/>
    <property type="project" value="InterPro"/>
</dbReference>
<dbReference type="InterPro" id="IPR009049">
    <property type="entry name" value="Argininosuccinate_lyase"/>
</dbReference>